<name>A0A443IFL8_9GAMM</name>
<dbReference type="PANTHER" id="PTHR30443:SF2">
    <property type="entry name" value="PHOSPHOETHANOLAMINE TRANSFERASE EPTC"/>
    <property type="match status" value="1"/>
</dbReference>
<dbReference type="Gene3D" id="3.40.720.10">
    <property type="entry name" value="Alkaline Phosphatase, subunit A"/>
    <property type="match status" value="1"/>
</dbReference>
<dbReference type="Pfam" id="PF00884">
    <property type="entry name" value="Sulfatase"/>
    <property type="match status" value="1"/>
</dbReference>
<evidence type="ECO:0000256" key="1">
    <source>
        <dbReference type="ARBA" id="ARBA00004651"/>
    </source>
</evidence>
<evidence type="ECO:0000256" key="7">
    <source>
        <dbReference type="SAM" id="Phobius"/>
    </source>
</evidence>
<feature type="transmembrane region" description="Helical" evidence="7">
    <location>
        <begin position="114"/>
        <end position="135"/>
    </location>
</feature>
<keyword evidence="2" id="KW-1003">Cell membrane</keyword>
<evidence type="ECO:0000256" key="2">
    <source>
        <dbReference type="ARBA" id="ARBA00022475"/>
    </source>
</evidence>
<dbReference type="InterPro" id="IPR017850">
    <property type="entry name" value="Alkaline_phosphatase_core_sf"/>
</dbReference>
<dbReference type="InterPro" id="IPR040423">
    <property type="entry name" value="PEA_transferase"/>
</dbReference>
<feature type="domain" description="Sulfatase N-terminal" evidence="8">
    <location>
        <begin position="230"/>
        <end position="521"/>
    </location>
</feature>
<dbReference type="GO" id="GO:0009244">
    <property type="term" value="P:lipopolysaccharide core region biosynthetic process"/>
    <property type="evidence" value="ECO:0007669"/>
    <property type="project" value="TreeGrafter"/>
</dbReference>
<keyword evidence="4 7" id="KW-0812">Transmembrane</keyword>
<feature type="transmembrane region" description="Helical" evidence="7">
    <location>
        <begin position="68"/>
        <end position="87"/>
    </location>
</feature>
<evidence type="ECO:0000256" key="4">
    <source>
        <dbReference type="ARBA" id="ARBA00022692"/>
    </source>
</evidence>
<dbReference type="AlphaFoldDB" id="A0A443IFL8"/>
<dbReference type="InterPro" id="IPR058130">
    <property type="entry name" value="PEA_transf_C"/>
</dbReference>
<gene>
    <name evidence="9" type="ORF">ED28_05860</name>
</gene>
<keyword evidence="3" id="KW-0808">Transferase</keyword>
<dbReference type="GO" id="GO:0005886">
    <property type="term" value="C:plasma membrane"/>
    <property type="evidence" value="ECO:0007669"/>
    <property type="project" value="UniProtKB-SubCell"/>
</dbReference>
<dbReference type="SUPFAM" id="SSF53649">
    <property type="entry name" value="Alkaline phosphatase-like"/>
    <property type="match status" value="1"/>
</dbReference>
<keyword evidence="5 7" id="KW-1133">Transmembrane helix</keyword>
<dbReference type="InterPro" id="IPR000917">
    <property type="entry name" value="Sulfatase_N"/>
</dbReference>
<dbReference type="PANTHER" id="PTHR30443">
    <property type="entry name" value="INNER MEMBRANE PROTEIN"/>
    <property type="match status" value="1"/>
</dbReference>
<keyword evidence="10" id="KW-1185">Reference proteome</keyword>
<keyword evidence="6 7" id="KW-0472">Membrane</keyword>
<feature type="transmembrane region" description="Helical" evidence="7">
    <location>
        <begin position="147"/>
        <end position="167"/>
    </location>
</feature>
<evidence type="ECO:0000256" key="3">
    <source>
        <dbReference type="ARBA" id="ARBA00022679"/>
    </source>
</evidence>
<feature type="transmembrane region" description="Helical" evidence="7">
    <location>
        <begin position="44"/>
        <end position="61"/>
    </location>
</feature>
<evidence type="ECO:0000259" key="8">
    <source>
        <dbReference type="Pfam" id="PF00884"/>
    </source>
</evidence>
<comment type="subcellular location">
    <subcellularLocation>
        <location evidence="1">Cell membrane</location>
        <topology evidence="1">Multi-pass membrane protein</topology>
    </subcellularLocation>
</comment>
<dbReference type="Proteomes" id="UP000288794">
    <property type="component" value="Unassembled WGS sequence"/>
</dbReference>
<dbReference type="CDD" id="cd16017">
    <property type="entry name" value="LptA"/>
    <property type="match status" value="1"/>
</dbReference>
<proteinExistence type="predicted"/>
<comment type="caution">
    <text evidence="9">The sequence shown here is derived from an EMBL/GenBank/DDBJ whole genome shotgun (WGS) entry which is preliminary data.</text>
</comment>
<sequence length="567" mass="64950">MHSAKQGKFANLFWLVLFFQFFSTSFQLYLLIKGRPDMSGLRDSILYSFLWLIPVFLLPRYSRVIAAVTGLILWAGSLGALGYYLIYNQQFSESVLFILFESNSNEAREFFTEYFSATMAAVLLIYTLIALFLWTRIKPLSFSPLNQLTGSVIVLIVLLFPVGQSVLRGSGWANAGNHLISRMVPAAPWQLIFSYVLYQQQLTEMDALLMKNNRLPPLSNLTDDSGNAPRTLVLVIGESTTRSRMSLYGYGRETNPNLMALKKSDANLSVFQHVVTSRPYTIEILQQALTFGDEHDPDRYLTAPSMLNLMKQAGYKTFWITNQQTITERNTMLTVFSRQTDQQFYLNQERSQDSPSYDSHVLSPFQKVLADPATRKFIVVHLLGTHIKYRYRYPNSDKYFTNAQGLPAGLTAKQIAESNDYDNAVRFNDYVLSRLIKTFSATDPNGFLLYLSDHGEEVFQTPPHDRQGRNENSPTRAMYTIPFILWTSPRWAADHPRDYSTMLDRKYSSAHLIQTWSDLAGLRYDLYKPQQSLVNAQFMPETRWIGDPHKRGGLHSFDELPYPQVGN</sequence>
<reference evidence="9 10" key="1">
    <citation type="submission" date="2014-04" db="EMBL/GenBank/DDBJ databases">
        <title>Draft genome sequence of Pantoea beijingensis strain LMG 27579, an emerging pathogen to Pleurotus eryngii with potential industrial application.</title>
        <authorList>
            <person name="Xu F."/>
            <person name="Liu Y."/>
            <person name="Wang S."/>
            <person name="Yin Y."/>
            <person name="Ma Y."/>
            <person name="Zhao S."/>
            <person name="Rong C."/>
        </authorList>
    </citation>
    <scope>NUCLEOTIDE SEQUENCE [LARGE SCALE GENOMIC DNA]</scope>
    <source>
        <strain evidence="9 10">LMG 27579</strain>
    </source>
</reference>
<protein>
    <recommendedName>
        <fullName evidence="8">Sulfatase N-terminal domain-containing protein</fullName>
    </recommendedName>
</protein>
<evidence type="ECO:0000313" key="10">
    <source>
        <dbReference type="Proteomes" id="UP000288794"/>
    </source>
</evidence>
<dbReference type="GO" id="GO:0016776">
    <property type="term" value="F:phosphotransferase activity, phosphate group as acceptor"/>
    <property type="evidence" value="ECO:0007669"/>
    <property type="project" value="TreeGrafter"/>
</dbReference>
<evidence type="ECO:0000256" key="5">
    <source>
        <dbReference type="ARBA" id="ARBA00022989"/>
    </source>
</evidence>
<evidence type="ECO:0000313" key="9">
    <source>
        <dbReference type="EMBL" id="RWR02846.1"/>
    </source>
</evidence>
<organism evidence="9 10">
    <name type="scientific">[Pantoea] beijingensis</name>
    <dbReference type="NCBI Taxonomy" id="1324864"/>
    <lineage>
        <taxon>Bacteria</taxon>
        <taxon>Pseudomonadati</taxon>
        <taxon>Pseudomonadota</taxon>
        <taxon>Gammaproteobacteria</taxon>
        <taxon>Enterobacterales</taxon>
        <taxon>Erwiniaceae</taxon>
        <taxon>Erwinia</taxon>
    </lineage>
</organism>
<accession>A0A443IFL8</accession>
<evidence type="ECO:0000256" key="6">
    <source>
        <dbReference type="ARBA" id="ARBA00023136"/>
    </source>
</evidence>
<dbReference type="EMBL" id="JMEE01000007">
    <property type="protein sequence ID" value="RWR02846.1"/>
    <property type="molecule type" value="Genomic_DNA"/>
</dbReference>
<feature type="transmembrane region" description="Helical" evidence="7">
    <location>
        <begin position="12"/>
        <end position="32"/>
    </location>
</feature>
<dbReference type="NCBIfam" id="NF007933">
    <property type="entry name" value="PRK10649.1"/>
    <property type="match status" value="1"/>
</dbReference>